<accession>A0A4D6KA51</accession>
<protein>
    <recommendedName>
        <fullName evidence="3">HEAT repeat domain-containing protein</fullName>
    </recommendedName>
</protein>
<dbReference type="EMBL" id="CP039375">
    <property type="protein sequence ID" value="QCD65248.1"/>
    <property type="molecule type" value="Genomic_DNA"/>
</dbReference>
<evidence type="ECO:0000313" key="2">
    <source>
        <dbReference type="Proteomes" id="UP000297053"/>
    </source>
</evidence>
<evidence type="ECO:0000313" key="1">
    <source>
        <dbReference type="EMBL" id="QCD65248.1"/>
    </source>
</evidence>
<dbReference type="GeneID" id="42178508"/>
<dbReference type="RefSeq" id="WP_015761587.1">
    <property type="nucleotide sequence ID" value="NZ_CP039375.1"/>
</dbReference>
<dbReference type="PROSITE" id="PS50077">
    <property type="entry name" value="HEAT_REPEAT"/>
    <property type="match status" value="1"/>
</dbReference>
<organism evidence="1 2">
    <name type="scientific">Halomicrobium mukohataei</name>
    <dbReference type="NCBI Taxonomy" id="57705"/>
    <lineage>
        <taxon>Archaea</taxon>
        <taxon>Methanobacteriati</taxon>
        <taxon>Methanobacteriota</taxon>
        <taxon>Stenosarchaea group</taxon>
        <taxon>Halobacteria</taxon>
        <taxon>Halobacteriales</taxon>
        <taxon>Haloarculaceae</taxon>
        <taxon>Halomicrobium</taxon>
    </lineage>
</organism>
<reference evidence="1 2" key="1">
    <citation type="submission" date="2019-04" db="EMBL/GenBank/DDBJ databases">
        <title>Complete genome sequence of Arthrobacter sp. ZXY-2 associated with effective atrazine degradation and salt adaptation.</title>
        <authorList>
            <person name="Zhao X."/>
        </authorList>
    </citation>
    <scope>NUCLEOTIDE SEQUENCE [LARGE SCALE GENOMIC DNA]</scope>
    <source>
        <strain evidence="2">ZP60</strain>
    </source>
</reference>
<dbReference type="InterPro" id="IPR016024">
    <property type="entry name" value="ARM-type_fold"/>
</dbReference>
<dbReference type="InterPro" id="IPR011989">
    <property type="entry name" value="ARM-like"/>
</dbReference>
<gene>
    <name evidence="1" type="ORF">E5139_06190</name>
</gene>
<evidence type="ECO:0008006" key="3">
    <source>
        <dbReference type="Google" id="ProtNLM"/>
    </source>
</evidence>
<dbReference type="InterPro" id="IPR021133">
    <property type="entry name" value="HEAT_type_2"/>
</dbReference>
<sequence length="186" mass="20492">MDRSAESFAEALASGDSDSVNEAIDEIEAVESALRVEQYGALFDACHPVYESDDGYVRQSVVRFLRDAYPMLELTIAASERERVDGYTIGDLRENRTRLVEFLLDALGDDDGRVRRAAVDGFDTLGVAIDLAEIDAEKRVLLDELDDLADDLPEEKAKHAEEARQSVARMGLVGSLVGDLDLDVPR</sequence>
<dbReference type="OMA" id="KHINQAR"/>
<name>A0A4D6KA51_9EURY</name>
<dbReference type="Gene3D" id="1.25.10.10">
    <property type="entry name" value="Leucine-rich Repeat Variant"/>
    <property type="match status" value="1"/>
</dbReference>
<dbReference type="KEGG" id="halz:E5139_06190"/>
<proteinExistence type="predicted"/>
<dbReference type="AlphaFoldDB" id="A0A4D6KA51"/>
<dbReference type="Proteomes" id="UP000297053">
    <property type="component" value="Chromosome"/>
</dbReference>
<reference evidence="1 2" key="2">
    <citation type="submission" date="2019-04" db="EMBL/GenBank/DDBJ databases">
        <authorList>
            <person name="Yang S."/>
            <person name="Wei W."/>
        </authorList>
    </citation>
    <scope>NUCLEOTIDE SEQUENCE [LARGE SCALE GENOMIC DNA]</scope>
    <source>
        <strain evidence="2">ZP60</strain>
    </source>
</reference>
<dbReference type="SUPFAM" id="SSF48371">
    <property type="entry name" value="ARM repeat"/>
    <property type="match status" value="1"/>
</dbReference>